<accession>O80552</accession>
<dbReference type="EMBL" id="AC003979">
    <property type="protein sequence ID" value="AAC25517.1"/>
    <property type="molecule type" value="Genomic_DNA"/>
</dbReference>
<reference evidence="1" key="1">
    <citation type="submission" date="1998-07" db="EMBL/GenBank/DDBJ databases">
        <authorList>
            <person name="Theologis"/>
        </authorList>
    </citation>
    <scope>NUCLEOTIDE SEQUENCE</scope>
</reference>
<reference key="2">
    <citation type="journal article" date="2000" name="Nature">
        <title>Sequence and analysis of chromosome 1 of the plant Arabidopsis thaliana.</title>
        <authorList>
            <person name="Theologis A."/>
            <person name="Ecker J.R."/>
            <person name="Palm C.J."/>
            <person name="Federspiel N.A."/>
            <person name="Kaul S."/>
            <person name="White O."/>
            <person name="Alonso J."/>
            <person name="Altafi H."/>
            <person name="Araujo R."/>
            <person name="Bowman C.L."/>
            <person name="Brooks S.Y."/>
            <person name="Buehler E."/>
            <person name="Chan A."/>
            <person name="Chao Q."/>
            <person name="Chen H."/>
            <person name="Cheuk R.F."/>
            <person name="Chin C.W."/>
            <person name="Chung M.K."/>
            <person name="Conn L."/>
            <person name="Conway A.B."/>
            <person name="Conway A.R."/>
            <person name="Creasy T.H."/>
            <person name="Dewar K."/>
            <person name="Dunn P."/>
            <person name="Etgu P."/>
            <person name="Feldblyum T.V."/>
            <person name="Feng J."/>
            <person name="Fong B."/>
            <person name="Fujii C.Y."/>
            <person name="Gill J.E."/>
            <person name="Goldsmith A.D."/>
            <person name="Haas B."/>
            <person name="Hansen N.F."/>
            <person name="Hughes B."/>
            <person name="Huizar L."/>
            <person name="Hunter J.L."/>
            <person name="Jenkins J."/>
            <person name="Johnson-Hopson C."/>
            <person name="Khan S."/>
            <person name="Khaykin E."/>
            <person name="Kim C.J."/>
            <person name="Koo H.L."/>
            <person name="Kremenetskaia I."/>
            <person name="Kurtz D.B."/>
            <person name="Kwan A."/>
            <person name="Lam B."/>
            <person name="Langin-Hooper S."/>
            <person name="Lee A."/>
            <person name="Lee J.M."/>
            <person name="Lenz C.A."/>
            <person name="Li J.H."/>
            <person name="Li Y."/>
            <person name="Lin X."/>
            <person name="Liu S.X."/>
            <person name="Liu Z.A."/>
            <person name="Luros J.S."/>
            <person name="Maiti R."/>
            <person name="Marziali A."/>
            <person name="Militscher J."/>
            <person name="Miranda M."/>
            <person name="Nguyen M."/>
            <person name="Nierman W.C."/>
            <person name="Osborne B.I."/>
            <person name="Pai G."/>
            <person name="Peterson J."/>
            <person name="Pham P.K."/>
            <person name="Rizzo M."/>
            <person name="Rooney T."/>
            <person name="Rowley D."/>
            <person name="Sakano H."/>
            <person name="Salzberg S.L."/>
            <person name="Schwartz J.R."/>
            <person name="Shinn P."/>
            <person name="Southwick A.M."/>
            <person name="Sun H."/>
            <person name="Tallon L.J."/>
            <person name="Tambunga G."/>
            <person name="Toriumi M.J."/>
            <person name="Town C.D."/>
            <person name="Utterback T."/>
            <person name="Van Aken S."/>
            <person name="Vaysberg M."/>
            <person name="Vysotskaia V.S."/>
            <person name="Walker M."/>
            <person name="Wu D."/>
            <person name="Yu G."/>
            <person name="Fraser C.M."/>
            <person name="Venter J.C."/>
            <person name="Davis R.W."/>
        </authorList>
    </citation>
    <scope>NUCLEOTIDE SEQUENCE [LARGE SCALE GENOMIC DNA]</scope>
    <source>
        <strain>cv. Columbia</strain>
    </source>
</reference>
<sequence length="87" mass="9807">MTRTKLRRLREHTTIVQESIVGMHAQGDAVRHRGRKFVTEPVEVVVPSVSVCRREPPATQHHVLATPVSVHMAINSNVLKRLLISQL</sequence>
<dbReference type="AlphaFoldDB" id="O80552"/>
<reference evidence="1" key="3">
    <citation type="submission" date="2001-01" db="EMBL/GenBank/DDBJ databases">
        <title>Arabidopsis thaliana chromosome 1 BAC T22J18 sequence, complete sequence.</title>
        <authorList>
            <person name="Vysotskaia V.S."/>
            <person name="Schwartz J.R."/>
            <person name="Toriumi M."/>
            <person name="Yu G."/>
            <person name="Oji O."/>
            <person name="Kwan A."/>
            <person name="Liu S."/>
            <person name="Li J."/>
            <person name="Araujo R."/>
            <person name="Au M."/>
            <person name="Brendel V."/>
            <person name="Buehler E."/>
            <person name="Conway A.B."/>
            <person name="Conway A.R."/>
            <person name="Dewar K."/>
            <person name="Feng J."/>
            <person name="Kim C."/>
            <person name="Kurtz D."/>
            <person name="Li Y."/>
            <person name="Palm C.J."/>
            <person name="Shinn P."/>
            <person name="Sun H."/>
            <person name="Davis R.W."/>
            <person name="Ecker J.R."/>
            <person name="Federspiel N.A."/>
            <person name="Theologis A."/>
        </authorList>
    </citation>
    <scope>NUCLEOTIDE SEQUENCE</scope>
</reference>
<gene>
    <name evidence="1" type="primary">T22J18.14</name>
</gene>
<name>O80552_ARATH</name>
<dbReference type="PIR" id="T00775">
    <property type="entry name" value="T00775"/>
</dbReference>
<evidence type="ECO:0000313" key="1">
    <source>
        <dbReference type="EMBL" id="AAC25517.1"/>
    </source>
</evidence>
<organism evidence="1">
    <name type="scientific">Arabidopsis thaliana</name>
    <name type="common">Mouse-ear cress</name>
    <dbReference type="NCBI Taxonomy" id="3702"/>
    <lineage>
        <taxon>Eukaryota</taxon>
        <taxon>Viridiplantae</taxon>
        <taxon>Streptophyta</taxon>
        <taxon>Embryophyta</taxon>
        <taxon>Tracheophyta</taxon>
        <taxon>Spermatophyta</taxon>
        <taxon>Magnoliopsida</taxon>
        <taxon>eudicotyledons</taxon>
        <taxon>Gunneridae</taxon>
        <taxon>Pentapetalae</taxon>
        <taxon>rosids</taxon>
        <taxon>malvids</taxon>
        <taxon>Brassicales</taxon>
        <taxon>Brassicaceae</taxon>
        <taxon>Camelineae</taxon>
        <taxon>Arabidopsis</taxon>
    </lineage>
</organism>
<protein>
    <submittedName>
        <fullName evidence="1">T22J18.14 protein</fullName>
    </submittedName>
</protein>
<proteinExistence type="predicted"/>